<dbReference type="GO" id="GO:0003677">
    <property type="term" value="F:DNA binding"/>
    <property type="evidence" value="ECO:0007669"/>
    <property type="project" value="UniProtKB-KW"/>
</dbReference>
<name>A0A2N8HCU1_9BACT</name>
<feature type="domain" description="Type I restriction modification DNA specificity" evidence="5">
    <location>
        <begin position="235"/>
        <end position="412"/>
    </location>
</feature>
<protein>
    <recommendedName>
        <fullName evidence="5">Type I restriction modification DNA specificity domain-containing protein</fullName>
    </recommendedName>
</protein>
<dbReference type="SUPFAM" id="SSF116734">
    <property type="entry name" value="DNA methylase specificity domain"/>
    <property type="match status" value="2"/>
</dbReference>
<evidence type="ECO:0000256" key="4">
    <source>
        <dbReference type="SAM" id="Coils"/>
    </source>
</evidence>
<dbReference type="PANTHER" id="PTHR30408">
    <property type="entry name" value="TYPE-1 RESTRICTION ENZYME ECOKI SPECIFICITY PROTEIN"/>
    <property type="match status" value="1"/>
</dbReference>
<dbReference type="AlphaFoldDB" id="A0A2N8HCU1"/>
<dbReference type="Pfam" id="PF01420">
    <property type="entry name" value="Methylase_S"/>
    <property type="match status" value="2"/>
</dbReference>
<comment type="caution">
    <text evidence="6">The sequence shown here is derived from an EMBL/GenBank/DDBJ whole genome shotgun (WGS) entry which is preliminary data.</text>
</comment>
<dbReference type="GO" id="GO:0009307">
    <property type="term" value="P:DNA restriction-modification system"/>
    <property type="evidence" value="ECO:0007669"/>
    <property type="project" value="UniProtKB-KW"/>
</dbReference>
<evidence type="ECO:0000259" key="5">
    <source>
        <dbReference type="Pfam" id="PF01420"/>
    </source>
</evidence>
<sequence length="430" mass="47538">MGGKSEMSGIPKGYKKTEVGVIPEDWDVKRLGDLTTSTTGGTPSTNVLEYWGGSIPWMSSGDLHLKQIYNVNGRITQIGLENSSAHIIPKNCVLIGLAGQGKTRGTAAINRIPLCTNQSIGAILPKNTFSSDYLFYVIDSMYEHLRSLSSGDGGRGGLNLNILNHIVVSLPNFTEQKAIAEVLSDMDALIEAQKELIAKKRYIKQGTMEDLLSGRVRLPGYETKGWKHTDIGDIPNDWEVSQIGKIADIISGGTPKTTEKSFWNGTILWCTPTDITRTSGRYIENTEKTITDNGLKNSSAILLPINSLLLCSRATVGDVRIAKHEITTNQGFKSLVCNSSAYYLFIYYLIPFLKPKMLEKSYGSTFLEISKSNLASIQIQLPSYVEQQAIAEVFSDMDDEIETLEAELKKLNHMKRGMMQELLTGRIRLI</sequence>
<dbReference type="OrthoDB" id="188561at2"/>
<dbReference type="Proteomes" id="UP000236000">
    <property type="component" value="Unassembled WGS sequence"/>
</dbReference>
<proteinExistence type="inferred from homology"/>
<comment type="similarity">
    <text evidence="1">Belongs to the type-I restriction system S methylase family.</text>
</comment>
<gene>
    <name evidence="6" type="ORF">CXU22_08115</name>
</gene>
<accession>A0A2N8HCU1</accession>
<dbReference type="CDD" id="cd17273">
    <property type="entry name" value="RMtype1_S_EcoJA69PI-TRD1-CR1_like"/>
    <property type="match status" value="1"/>
</dbReference>
<dbReference type="Gene3D" id="1.10.287.1120">
    <property type="entry name" value="Bipartite methylase S protein"/>
    <property type="match status" value="1"/>
</dbReference>
<evidence type="ECO:0000256" key="1">
    <source>
        <dbReference type="ARBA" id="ARBA00010923"/>
    </source>
</evidence>
<reference evidence="6 7" key="1">
    <citation type="journal article" date="2017" name="BMC Genomics">
        <title>Genome sequencing of 39 Akkermansia muciniphila isolates reveals its population structure, genomic and functional diverisity, and global distribution in mammalian gut microbiotas.</title>
        <authorList>
            <person name="Guo X."/>
            <person name="Li S."/>
            <person name="Zhang J."/>
            <person name="Wu F."/>
            <person name="Li X."/>
            <person name="Wu D."/>
            <person name="Zhang M."/>
            <person name="Ou Z."/>
            <person name="Jie Z."/>
            <person name="Yan Q."/>
            <person name="Li P."/>
            <person name="Yi J."/>
            <person name="Peng Y."/>
        </authorList>
    </citation>
    <scope>NUCLEOTIDE SEQUENCE [LARGE SCALE GENOMIC DNA]</scope>
    <source>
        <strain evidence="6 7">GP24</strain>
    </source>
</reference>
<dbReference type="Gene3D" id="3.90.220.20">
    <property type="entry name" value="DNA methylase specificity domains"/>
    <property type="match status" value="2"/>
</dbReference>
<dbReference type="CDD" id="cd17294">
    <property type="entry name" value="RMtype1_S_MmaC7ORF19P_TRD1-CR1_like"/>
    <property type="match status" value="1"/>
</dbReference>
<feature type="domain" description="Type I restriction modification DNA specificity" evidence="5">
    <location>
        <begin position="23"/>
        <end position="197"/>
    </location>
</feature>
<dbReference type="InterPro" id="IPR000055">
    <property type="entry name" value="Restrct_endonuc_typeI_TRD"/>
</dbReference>
<dbReference type="InterPro" id="IPR044946">
    <property type="entry name" value="Restrct_endonuc_typeI_TRD_sf"/>
</dbReference>
<organism evidence="6 7">
    <name type="scientific">Akkermansia muciniphila</name>
    <dbReference type="NCBI Taxonomy" id="239935"/>
    <lineage>
        <taxon>Bacteria</taxon>
        <taxon>Pseudomonadati</taxon>
        <taxon>Verrucomicrobiota</taxon>
        <taxon>Verrucomicrobiia</taxon>
        <taxon>Verrucomicrobiales</taxon>
        <taxon>Akkermansiaceae</taxon>
        <taxon>Akkermansia</taxon>
    </lineage>
</organism>
<evidence type="ECO:0000313" key="7">
    <source>
        <dbReference type="Proteomes" id="UP000236000"/>
    </source>
</evidence>
<evidence type="ECO:0000313" key="6">
    <source>
        <dbReference type="EMBL" id="PNC17702.1"/>
    </source>
</evidence>
<feature type="coiled-coil region" evidence="4">
    <location>
        <begin position="394"/>
        <end position="421"/>
    </location>
</feature>
<evidence type="ECO:0000256" key="2">
    <source>
        <dbReference type="ARBA" id="ARBA00022747"/>
    </source>
</evidence>
<dbReference type="InterPro" id="IPR052021">
    <property type="entry name" value="Type-I_RS_S_subunit"/>
</dbReference>
<evidence type="ECO:0000256" key="3">
    <source>
        <dbReference type="ARBA" id="ARBA00023125"/>
    </source>
</evidence>
<dbReference type="EMBL" id="PJKA01000012">
    <property type="protein sequence ID" value="PNC17702.1"/>
    <property type="molecule type" value="Genomic_DNA"/>
</dbReference>
<keyword evidence="3" id="KW-0238">DNA-binding</keyword>
<keyword evidence="2" id="KW-0680">Restriction system</keyword>
<keyword evidence="4" id="KW-0175">Coiled coil</keyword>
<dbReference type="PANTHER" id="PTHR30408:SF13">
    <property type="entry name" value="TYPE I RESTRICTION ENZYME HINDI SPECIFICITY SUBUNIT"/>
    <property type="match status" value="1"/>
</dbReference>